<dbReference type="OrthoDB" id="9765926at2"/>
<evidence type="ECO:0000313" key="1">
    <source>
        <dbReference type="EMBL" id="AZI32501.1"/>
    </source>
</evidence>
<dbReference type="RefSeq" id="WP_125023060.1">
    <property type="nucleotide sequence ID" value="NZ_CP034159.1"/>
</dbReference>
<dbReference type="Pfam" id="PF13585">
    <property type="entry name" value="CHU_C"/>
    <property type="match status" value="1"/>
</dbReference>
<gene>
    <name evidence="1" type="ORF">EIB73_04560</name>
</gene>
<proteinExistence type="predicted"/>
<dbReference type="EMBL" id="CP034159">
    <property type="protein sequence ID" value="AZI32501.1"/>
    <property type="molecule type" value="Genomic_DNA"/>
</dbReference>
<sequence length="1181" mass="129825">MQKFYFLFAFTIFSLGFSQSISLYNPNLGGAVYGPEQYFCTGEKFDLKVDAVASSTGDYLMTGETPGMFPLSAGSTPITFMATGTDKFSNPIDIGFSFSFYGIDYTKVVAGSNGRLVFTNDARLNNLVDNTTYIDRTFNVAPNISTLASKDYNKVFKNNPSQELDLAQIFFGYTNLVPKSQLPKVAYNYKRVTYNGKDGLLISFQNLTLTDYSSSYDSSVLLLQDGKIVIYVNQKTRDNYNAILGIQNESGTKAKVPVHSSGGNYNNGPWKSEGKAWLFTPNQQLTPVFKWTNNGNPVGTNSDTLSNFTPSEGDVVKLEVTYLEDASILKTNQVIFKKIPTPVISSNSAGGCVSDVTLTVPNDPYLNFEWYREGNTTVLGTGNSYDATATGNYYVRALRKTLPICSVDSAPFSLNLNSTIPAFNATNLPLNFCDTTGAASKTINLYDYYPQNPSYTVLFTEGTVPVPNPANFVIAGNTVRNLNIKVNDAASGCSIDKDFPLRFDALPAKVTDLPKRYCFGETSVDVSQYLQDLAGPNFSVFDYEYSTNGTTYTSNFIFNPTQNPKIWVKISPKNSVSSTCTTISTIIFTEDPKVTANAPTTQLPPKCASAQTFDLASLIPEINPDPNVTVTFHNTLQDATTGSGAVSYNFRSGLGLTTLYIRAVSNITGCVSPDHPSITLLVYNKPNVLVNPISQSNCAGNTVFNLTQNADLLTDAAPPVTVTLEYYSANGAPLTPSQITNYDASIYGANPYIKVIYNTTCSDIINFNLAYNPKPVANQSDILICSETTYSLQDFKIKAVGNPSNYTFTDLSGNPLPASFDLTLLPQTINFLLKDNITGCTSDPQAINFVKGANSPLLTTFADITECDSDFDGKTEFKLDDVKNDFTTPDATFEYFKDAGLTQSISSNYTNETAFAQTVYVRITIPGFCPTVAKIYLKVNTPTKSSKLDDKYFICYQNTVSSTTSYLPVKIDAGTENDYFLWSDGQTSQVATFDQPGNYSVTYKKGINGCPYTHTFTISDENQPKIQVINQTNTSIEVIANGGEKPYRYYFNGVPQTSNILQNPTAPSYDIQVESATGCFGPPQTVYFIKINNAFTPNGDGINDVWKIENIDQMERVSIQIVDRNGAKVFESTTPDKSEWDGKMNGRALPTSTYWYVVSWYDAVTQKTEQRQGWILLKNRD</sequence>
<accession>A0A3G8XUY2</accession>
<dbReference type="KEGG" id="ccas:EIB73_04560"/>
<dbReference type="Proteomes" id="UP000270185">
    <property type="component" value="Chromosome"/>
</dbReference>
<dbReference type="InterPro" id="IPR026341">
    <property type="entry name" value="T9SS_type_B"/>
</dbReference>
<organism evidence="1 2">
    <name type="scientific">Kaistella carnis</name>
    <dbReference type="NCBI Taxonomy" id="1241979"/>
    <lineage>
        <taxon>Bacteria</taxon>
        <taxon>Pseudomonadati</taxon>
        <taxon>Bacteroidota</taxon>
        <taxon>Flavobacteriia</taxon>
        <taxon>Flavobacteriales</taxon>
        <taxon>Weeksellaceae</taxon>
        <taxon>Chryseobacterium group</taxon>
        <taxon>Kaistella</taxon>
    </lineage>
</organism>
<name>A0A3G8XUY2_9FLAO</name>
<reference evidence="2" key="1">
    <citation type="submission" date="2018-11" db="EMBL/GenBank/DDBJ databases">
        <title>Proposal to divide the Flavobacteriaceae and reorganize its genera based on Amino Acid Identity values calculated from whole genome sequences.</title>
        <authorList>
            <person name="Nicholson A.C."/>
            <person name="Gulvik C.A."/>
            <person name="Whitney A.M."/>
            <person name="Humrighouse B.W."/>
            <person name="Bell M."/>
            <person name="Holmes B."/>
            <person name="Steigerwalt A.G."/>
            <person name="Villarma A."/>
            <person name="Sheth M."/>
            <person name="Batra D."/>
            <person name="Pryor J."/>
            <person name="Bernardet J.-F."/>
            <person name="Hugo C."/>
            <person name="Kampfer P."/>
            <person name="Newman J.D."/>
            <person name="McQuiston J.R."/>
        </authorList>
    </citation>
    <scope>NUCLEOTIDE SEQUENCE [LARGE SCALE GENOMIC DNA]</scope>
    <source>
        <strain evidence="2">G0081</strain>
    </source>
</reference>
<dbReference type="NCBIfam" id="TIGR04131">
    <property type="entry name" value="Bac_Flav_CTERM"/>
    <property type="match status" value="1"/>
</dbReference>
<dbReference type="AlphaFoldDB" id="A0A3G8XUY2"/>
<protein>
    <submittedName>
        <fullName evidence="1">Gliding motility-associated C-terminal domain-containing protein</fullName>
    </submittedName>
</protein>
<keyword evidence="2" id="KW-1185">Reference proteome</keyword>
<evidence type="ECO:0000313" key="2">
    <source>
        <dbReference type="Proteomes" id="UP000270185"/>
    </source>
</evidence>